<dbReference type="SUPFAM" id="SSF55729">
    <property type="entry name" value="Acyl-CoA N-acyltransferases (Nat)"/>
    <property type="match status" value="1"/>
</dbReference>
<evidence type="ECO:0000313" key="3">
    <source>
        <dbReference type="Proteomes" id="UP000298714"/>
    </source>
</evidence>
<dbReference type="EMBL" id="CP039704">
    <property type="protein sequence ID" value="QCI80218.1"/>
    <property type="molecule type" value="Genomic_DNA"/>
</dbReference>
<dbReference type="InterPro" id="IPR016181">
    <property type="entry name" value="Acyl_CoA_acyltransferase"/>
</dbReference>
<gene>
    <name evidence="2" type="ORF">E6W36_14005</name>
</gene>
<dbReference type="PANTHER" id="PTHR43792:SF1">
    <property type="entry name" value="N-ACETYLTRANSFERASE DOMAIN-CONTAINING PROTEIN"/>
    <property type="match status" value="1"/>
</dbReference>
<evidence type="ECO:0000313" key="2">
    <source>
        <dbReference type="EMBL" id="QCI80218.1"/>
    </source>
</evidence>
<evidence type="ECO:0000259" key="1">
    <source>
        <dbReference type="PROSITE" id="PS51186"/>
    </source>
</evidence>
<dbReference type="AlphaFoldDB" id="A0A4D7C969"/>
<sequence length="181" mass="20121">MREAALKIENGAPRVMSTARLYGIRMSSLDFPDMWELNDDPSVAASISPTGVPLPEADQQRALERHIAHWEQHGFGLYVLHRVKDGAVIGYCGLISRLIDGEPETDVAYALKPAYWGHGYGTEAARKVVDVAFRSLHLPNVVCLVQPANKASRHVADKCGFQFEKHVDHAGLPHLFYRLHA</sequence>
<dbReference type="Pfam" id="PF13302">
    <property type="entry name" value="Acetyltransf_3"/>
    <property type="match status" value="1"/>
</dbReference>
<protein>
    <submittedName>
        <fullName evidence="2">GNAT family N-acetyltransferase</fullName>
    </submittedName>
</protein>
<keyword evidence="3" id="KW-1185">Reference proteome</keyword>
<dbReference type="Proteomes" id="UP000298714">
    <property type="component" value="Chromosome"/>
</dbReference>
<name>A0A4D7C969_9SPHN</name>
<dbReference type="InterPro" id="IPR000182">
    <property type="entry name" value="GNAT_dom"/>
</dbReference>
<reference evidence="3" key="1">
    <citation type="submission" date="2019-04" db="EMBL/GenBank/DDBJ databases">
        <title>Complete genome sequence of Sphingomonas sp. W1-2-3.</title>
        <authorList>
            <person name="Im W.T."/>
        </authorList>
    </citation>
    <scope>NUCLEOTIDE SEQUENCE [LARGE SCALE GENOMIC DNA]</scope>
    <source>
        <strain evidence="3">W1-2-3</strain>
    </source>
</reference>
<accession>A0A4D7C969</accession>
<dbReference type="PANTHER" id="PTHR43792">
    <property type="entry name" value="GNAT FAMILY, PUTATIVE (AFU_ORTHOLOGUE AFUA_3G00765)-RELATED-RELATED"/>
    <property type="match status" value="1"/>
</dbReference>
<feature type="domain" description="N-acetyltransferase" evidence="1">
    <location>
        <begin position="22"/>
        <end position="181"/>
    </location>
</feature>
<proteinExistence type="predicted"/>
<dbReference type="KEGG" id="hgn:E6W36_14005"/>
<organism evidence="2 3">
    <name type="scientific">Hankyongella ginsenosidimutans</name>
    <dbReference type="NCBI Taxonomy" id="1763828"/>
    <lineage>
        <taxon>Bacteria</taxon>
        <taxon>Pseudomonadati</taxon>
        <taxon>Pseudomonadota</taxon>
        <taxon>Alphaproteobacteria</taxon>
        <taxon>Sphingomonadales</taxon>
        <taxon>Sphingomonadaceae</taxon>
        <taxon>Hankyongella</taxon>
    </lineage>
</organism>
<keyword evidence="2" id="KW-0808">Transferase</keyword>
<dbReference type="Gene3D" id="3.40.630.30">
    <property type="match status" value="1"/>
</dbReference>
<dbReference type="GO" id="GO:0016747">
    <property type="term" value="F:acyltransferase activity, transferring groups other than amino-acyl groups"/>
    <property type="evidence" value="ECO:0007669"/>
    <property type="project" value="InterPro"/>
</dbReference>
<dbReference type="PROSITE" id="PS51186">
    <property type="entry name" value="GNAT"/>
    <property type="match status" value="1"/>
</dbReference>
<dbReference type="InterPro" id="IPR051531">
    <property type="entry name" value="N-acetyltransferase"/>
</dbReference>